<accession>A0ABD6EN12</accession>
<evidence type="ECO:0000313" key="2">
    <source>
        <dbReference type="Proteomes" id="UP001608902"/>
    </source>
</evidence>
<protein>
    <submittedName>
        <fullName evidence="1">Uncharacterized protein</fullName>
    </submittedName>
</protein>
<keyword evidence="2" id="KW-1185">Reference proteome</keyword>
<name>A0ABD6EN12_9BILA</name>
<reference evidence="1 2" key="1">
    <citation type="submission" date="2024-08" db="EMBL/GenBank/DDBJ databases">
        <title>Gnathostoma spinigerum genome.</title>
        <authorList>
            <person name="Gonzalez-Bertolin B."/>
            <person name="Monzon S."/>
            <person name="Zaballos A."/>
            <person name="Jimenez P."/>
            <person name="Dekumyoy P."/>
            <person name="Varona S."/>
            <person name="Cuesta I."/>
            <person name="Sumanam S."/>
            <person name="Adisakwattana P."/>
            <person name="Gasser R.B."/>
            <person name="Hernandez-Gonzalez A."/>
            <person name="Young N.D."/>
            <person name="Perteguer M.J."/>
        </authorList>
    </citation>
    <scope>NUCLEOTIDE SEQUENCE [LARGE SCALE GENOMIC DNA]</scope>
    <source>
        <strain evidence="1">AL3</strain>
        <tissue evidence="1">Liver</tissue>
    </source>
</reference>
<comment type="caution">
    <text evidence="1">The sequence shown here is derived from an EMBL/GenBank/DDBJ whole genome shotgun (WGS) entry which is preliminary data.</text>
</comment>
<dbReference type="AlphaFoldDB" id="A0ABD6EN12"/>
<gene>
    <name evidence="1" type="ORF">AB6A40_005530</name>
</gene>
<organism evidence="1 2">
    <name type="scientific">Gnathostoma spinigerum</name>
    <dbReference type="NCBI Taxonomy" id="75299"/>
    <lineage>
        <taxon>Eukaryota</taxon>
        <taxon>Metazoa</taxon>
        <taxon>Ecdysozoa</taxon>
        <taxon>Nematoda</taxon>
        <taxon>Chromadorea</taxon>
        <taxon>Rhabditida</taxon>
        <taxon>Spirurina</taxon>
        <taxon>Gnathostomatomorpha</taxon>
        <taxon>Gnathostomatoidea</taxon>
        <taxon>Gnathostomatidae</taxon>
        <taxon>Gnathostoma</taxon>
    </lineage>
</organism>
<dbReference type="Proteomes" id="UP001608902">
    <property type="component" value="Unassembled WGS sequence"/>
</dbReference>
<evidence type="ECO:0000313" key="1">
    <source>
        <dbReference type="EMBL" id="MFH4978821.1"/>
    </source>
</evidence>
<proteinExistence type="predicted"/>
<sequence>MPLPPVVTKFLDDIDKKLHEQNQLTTVLEWVEEKTGLKRLHIVLGFAALHILCLTFSNSAELICNIIGFVYPAFMS</sequence>
<dbReference type="EMBL" id="JBGFUD010003559">
    <property type="protein sequence ID" value="MFH4978821.1"/>
    <property type="molecule type" value="Genomic_DNA"/>
</dbReference>